<reference evidence="1 2" key="1">
    <citation type="submission" date="2018-07" db="EMBL/GenBank/DDBJ databases">
        <title>Complete genome sequence of Flavobacterium arcticum type strain SM1502T.</title>
        <authorList>
            <person name="Li Y."/>
            <person name="Li D.-D."/>
        </authorList>
    </citation>
    <scope>NUCLEOTIDE SEQUENCE [LARGE SCALE GENOMIC DNA]</scope>
    <source>
        <strain evidence="1 2">SM1502</strain>
    </source>
</reference>
<dbReference type="KEGG" id="fat:DVK85_03630"/>
<dbReference type="AlphaFoldDB" id="A0A345H9V9"/>
<evidence type="ECO:0000313" key="2">
    <source>
        <dbReference type="Proteomes" id="UP000253951"/>
    </source>
</evidence>
<proteinExistence type="predicted"/>
<dbReference type="Proteomes" id="UP000253951">
    <property type="component" value="Chromosome"/>
</dbReference>
<gene>
    <name evidence="1" type="ORF">DVK85_03630</name>
</gene>
<organism evidence="1 2">
    <name type="scientific">Flavobacterium arcticum</name>
    <dbReference type="NCBI Taxonomy" id="1784713"/>
    <lineage>
        <taxon>Bacteria</taxon>
        <taxon>Pseudomonadati</taxon>
        <taxon>Bacteroidota</taxon>
        <taxon>Flavobacteriia</taxon>
        <taxon>Flavobacteriales</taxon>
        <taxon>Flavobacteriaceae</taxon>
        <taxon>Flavobacterium</taxon>
    </lineage>
</organism>
<dbReference type="EMBL" id="CP031188">
    <property type="protein sequence ID" value="AXG73369.1"/>
    <property type="molecule type" value="Genomic_DNA"/>
</dbReference>
<accession>A0A345H9V9</accession>
<name>A0A345H9V9_9FLAO</name>
<protein>
    <submittedName>
        <fullName evidence="1">Uncharacterized protein</fullName>
    </submittedName>
</protein>
<keyword evidence="2" id="KW-1185">Reference proteome</keyword>
<sequence length="87" mass="9745">MSRSSFSGKGSTIGGVGLSSVTVMSSLSSFESHETHEVQNVRMISNCNIFNVNVFKLMRNFMCDGLGYGGWLTIEKISRQFYCRDYL</sequence>
<evidence type="ECO:0000313" key="1">
    <source>
        <dbReference type="EMBL" id="AXG73369.1"/>
    </source>
</evidence>